<sequence>MIIGIVSYESKYKEIFQKEEQIETALVFDQVNKMLQATVNLDVILLDGKVVPYTELESIRDQFPMLPIFYKLYDVKSDVITKNIERFCSAYKVTPINEYYTTDQVASEVLRIIFDKAEYASKKVASFFGTHSGAGVSTTVLNLARAISDRVQGKVLVLSLNAWDPSDYFLEYNGSYLNDLKVDLKTQSLTPAKLSESLYQYKNFYHLAGNRDIKLQRYYRNEEIAHLIEVASEMFDLILIDGGTHFDTACAAQAFVSSNLKFVITSQEDKGYRGYFPHVFQQLIEPSGASRNDFMLVINKYQTNMSLINEKDLEAELEMQRIATLPDLEVLGPIAIRQKKLLYDLVEGGEYIKSIDALSNLIIANAKLREKPLSAASLENNRGFLSGIFSKKKQKEDGEKEW</sequence>
<evidence type="ECO:0000313" key="1">
    <source>
        <dbReference type="EMBL" id="MFC0273780.1"/>
    </source>
</evidence>
<dbReference type="SUPFAM" id="SSF52540">
    <property type="entry name" value="P-loop containing nucleoside triphosphate hydrolases"/>
    <property type="match status" value="1"/>
</dbReference>
<name>A0ABV6GJB5_9BACI</name>
<evidence type="ECO:0000313" key="2">
    <source>
        <dbReference type="Proteomes" id="UP001589854"/>
    </source>
</evidence>
<reference evidence="1 2" key="1">
    <citation type="submission" date="2024-09" db="EMBL/GenBank/DDBJ databases">
        <authorList>
            <person name="Sun Q."/>
            <person name="Mori K."/>
        </authorList>
    </citation>
    <scope>NUCLEOTIDE SEQUENCE [LARGE SCALE GENOMIC DNA]</scope>
    <source>
        <strain evidence="1 2">CCM 7228</strain>
    </source>
</reference>
<gene>
    <name evidence="1" type="ORF">ACFFIX_20545</name>
</gene>
<protein>
    <submittedName>
        <fullName evidence="1">ParA family protein</fullName>
    </submittedName>
</protein>
<dbReference type="InterPro" id="IPR027417">
    <property type="entry name" value="P-loop_NTPase"/>
</dbReference>
<dbReference type="Gene3D" id="3.40.50.300">
    <property type="entry name" value="P-loop containing nucleotide triphosphate hydrolases"/>
    <property type="match status" value="1"/>
</dbReference>
<organism evidence="1 2">
    <name type="scientific">Metabacillus herbersteinensis</name>
    <dbReference type="NCBI Taxonomy" id="283816"/>
    <lineage>
        <taxon>Bacteria</taxon>
        <taxon>Bacillati</taxon>
        <taxon>Bacillota</taxon>
        <taxon>Bacilli</taxon>
        <taxon>Bacillales</taxon>
        <taxon>Bacillaceae</taxon>
        <taxon>Metabacillus</taxon>
    </lineage>
</organism>
<accession>A0ABV6GJB5</accession>
<dbReference type="Proteomes" id="UP001589854">
    <property type="component" value="Unassembled WGS sequence"/>
</dbReference>
<dbReference type="RefSeq" id="WP_378937419.1">
    <property type="nucleotide sequence ID" value="NZ_JBHLVO010000024.1"/>
</dbReference>
<dbReference type="EMBL" id="JBHLVO010000024">
    <property type="protein sequence ID" value="MFC0273780.1"/>
    <property type="molecule type" value="Genomic_DNA"/>
</dbReference>
<keyword evidence="2" id="KW-1185">Reference proteome</keyword>
<comment type="caution">
    <text evidence="1">The sequence shown here is derived from an EMBL/GenBank/DDBJ whole genome shotgun (WGS) entry which is preliminary data.</text>
</comment>
<proteinExistence type="predicted"/>